<proteinExistence type="predicted"/>
<keyword evidence="1" id="KW-1133">Transmembrane helix</keyword>
<feature type="transmembrane region" description="Helical" evidence="1">
    <location>
        <begin position="192"/>
        <end position="209"/>
    </location>
</feature>
<keyword evidence="4" id="KW-1185">Reference proteome</keyword>
<dbReference type="AlphaFoldDB" id="A0A1D7QSN8"/>
<sequence>MVIFTVMVILLVNLFSENSLELDLSHATPLDEGWYVERADGLDAVTDIPGQVEISSGEPMSLRKTLPRAFDQHQSILFRSSLQYVDVYLDGELIHQSLDSTWRGLHLPLASHWLIVEIPEGSAGADLHVDFTSPFSAMSGQVNAVHYGSPGDIHVHLLSEFGYDFLYSLVVIGVGLIMLLSYLIFKTIKPFEMLYLGLFITGMGIWFLAESRMIQYVTGDQFIIGSLAYLSIALVPIPILIYLRDVIFTGKSRLISFFVYVVFVWFVLIGFLQLSGIAGFFQTAPYTLMGSLIICTVMIGLMIHEYYLYKNADAAKFLFALSILIAFAFLEGFIFFFSSPVFISNVMKIGFFLFIFILGMNTVQSFMKRLKKLQESEIFEELAFTDQLTGGYNRMAFERDVDDLFAEADDPSKYRLVYIDINEMKSINDVFGHRSGDEAIKTVYGIMVSVFEELGRCYRIGGDEFACIVEVPDEEDYKKLQQEIISAVTEEDKAVSYQLSIALGSAVYNPETSGAIADWMHRADKAMYSHKIKSKLG</sequence>
<dbReference type="PROSITE" id="PS50887">
    <property type="entry name" value="GGDEF"/>
    <property type="match status" value="1"/>
</dbReference>
<feature type="transmembrane region" description="Helical" evidence="1">
    <location>
        <begin position="342"/>
        <end position="363"/>
    </location>
</feature>
<evidence type="ECO:0000259" key="2">
    <source>
        <dbReference type="PROSITE" id="PS50887"/>
    </source>
</evidence>
<evidence type="ECO:0000256" key="1">
    <source>
        <dbReference type="SAM" id="Phobius"/>
    </source>
</evidence>
<keyword evidence="1" id="KW-0812">Transmembrane</keyword>
<dbReference type="InterPro" id="IPR000160">
    <property type="entry name" value="GGDEF_dom"/>
</dbReference>
<dbReference type="Pfam" id="PF00990">
    <property type="entry name" value="GGDEF"/>
    <property type="match status" value="1"/>
</dbReference>
<dbReference type="GO" id="GO:0052621">
    <property type="term" value="F:diguanylate cyclase activity"/>
    <property type="evidence" value="ECO:0007669"/>
    <property type="project" value="TreeGrafter"/>
</dbReference>
<feature type="domain" description="GGDEF" evidence="2">
    <location>
        <begin position="412"/>
        <end position="537"/>
    </location>
</feature>
<accession>A0A1D7QSN8</accession>
<feature type="transmembrane region" description="Helical" evidence="1">
    <location>
        <begin position="284"/>
        <end position="303"/>
    </location>
</feature>
<dbReference type="CDD" id="cd01949">
    <property type="entry name" value="GGDEF"/>
    <property type="match status" value="1"/>
</dbReference>
<dbReference type="STRING" id="632773.BBEV_0617"/>
<protein>
    <submittedName>
        <fullName evidence="3">Putative diguanylate cyclase (GGDEF domain)</fullName>
    </submittedName>
</protein>
<feature type="transmembrane region" description="Helical" evidence="1">
    <location>
        <begin position="221"/>
        <end position="243"/>
    </location>
</feature>
<dbReference type="EMBL" id="CP012502">
    <property type="protein sequence ID" value="AOM82009.1"/>
    <property type="molecule type" value="Genomic_DNA"/>
</dbReference>
<feature type="transmembrane region" description="Helical" evidence="1">
    <location>
        <begin position="315"/>
        <end position="336"/>
    </location>
</feature>
<evidence type="ECO:0000313" key="4">
    <source>
        <dbReference type="Proteomes" id="UP000094463"/>
    </source>
</evidence>
<dbReference type="PANTHER" id="PTHR45138:SF9">
    <property type="entry name" value="DIGUANYLATE CYCLASE DGCM-RELATED"/>
    <property type="match status" value="1"/>
</dbReference>
<organism evidence="3 4">
    <name type="scientific">Salisediminibacterium beveridgei</name>
    <dbReference type="NCBI Taxonomy" id="632773"/>
    <lineage>
        <taxon>Bacteria</taxon>
        <taxon>Bacillati</taxon>
        <taxon>Bacillota</taxon>
        <taxon>Bacilli</taxon>
        <taxon>Bacillales</taxon>
        <taxon>Bacillaceae</taxon>
        <taxon>Salisediminibacterium</taxon>
    </lineage>
</organism>
<dbReference type="PANTHER" id="PTHR45138">
    <property type="entry name" value="REGULATORY COMPONENTS OF SENSORY TRANSDUCTION SYSTEM"/>
    <property type="match status" value="1"/>
</dbReference>
<evidence type="ECO:0000313" key="3">
    <source>
        <dbReference type="EMBL" id="AOM82009.1"/>
    </source>
</evidence>
<feature type="transmembrane region" description="Helical" evidence="1">
    <location>
        <begin position="165"/>
        <end position="185"/>
    </location>
</feature>
<dbReference type="InterPro" id="IPR029787">
    <property type="entry name" value="Nucleotide_cyclase"/>
</dbReference>
<reference evidence="3 4" key="1">
    <citation type="submission" date="2015-08" db="EMBL/GenBank/DDBJ databases">
        <title>The complete genome sequence of Bacillus beveridgei MLTeJB.</title>
        <authorList>
            <person name="Hanson T.E."/>
            <person name="Mesa C."/>
            <person name="Basesman S.M."/>
            <person name="Oremland R.S."/>
        </authorList>
    </citation>
    <scope>NUCLEOTIDE SEQUENCE [LARGE SCALE GENOMIC DNA]</scope>
    <source>
        <strain evidence="3 4">MLTeJB</strain>
    </source>
</reference>
<name>A0A1D7QSN8_9BACI</name>
<dbReference type="InterPro" id="IPR043128">
    <property type="entry name" value="Rev_trsase/Diguanyl_cyclase"/>
</dbReference>
<dbReference type="Gene3D" id="3.30.70.270">
    <property type="match status" value="1"/>
</dbReference>
<keyword evidence="1" id="KW-0472">Membrane</keyword>
<dbReference type="SUPFAM" id="SSF55073">
    <property type="entry name" value="Nucleotide cyclase"/>
    <property type="match status" value="1"/>
</dbReference>
<dbReference type="InterPro" id="IPR050469">
    <property type="entry name" value="Diguanylate_Cyclase"/>
</dbReference>
<feature type="transmembrane region" description="Helical" evidence="1">
    <location>
        <begin position="255"/>
        <end position="278"/>
    </location>
</feature>
<dbReference type="NCBIfam" id="TIGR00254">
    <property type="entry name" value="GGDEF"/>
    <property type="match status" value="1"/>
</dbReference>
<dbReference type="Proteomes" id="UP000094463">
    <property type="component" value="Chromosome"/>
</dbReference>
<dbReference type="SMART" id="SM00267">
    <property type="entry name" value="GGDEF"/>
    <property type="match status" value="1"/>
</dbReference>
<gene>
    <name evidence="3" type="primary">yhcK-3</name>
    <name evidence="3" type="ORF">BBEV_0617</name>
</gene>
<dbReference type="KEGG" id="bbev:BBEV_0617"/>